<comment type="caution">
    <text evidence="2">The sequence shown here is derived from an EMBL/GenBank/DDBJ whole genome shotgun (WGS) entry which is preliminary data.</text>
</comment>
<dbReference type="PANTHER" id="PTHR47723:SF19">
    <property type="entry name" value="POLYNUCLEOTIDYL TRANSFERASE, RIBONUCLEASE H-LIKE SUPERFAMILY PROTEIN"/>
    <property type="match status" value="1"/>
</dbReference>
<feature type="domain" description="RNase H type-1" evidence="1">
    <location>
        <begin position="307"/>
        <end position="428"/>
    </location>
</feature>
<evidence type="ECO:0000313" key="2">
    <source>
        <dbReference type="EMBL" id="KAG6722946.1"/>
    </source>
</evidence>
<dbReference type="AlphaFoldDB" id="A0A922JWH9"/>
<dbReference type="CDD" id="cd06222">
    <property type="entry name" value="RNase_H_like"/>
    <property type="match status" value="1"/>
</dbReference>
<sequence>MGFKDLKAFNKALLAKQGWHIMQEDSSLLHKVYKAKYFPHGNFLEAGQGHNPSYAWVGNGRSINIWSDQWIPNISPLNYELREAEVSLQTATVFNLIDQQTSLWEVAAAIYKIKLAAGDHADKMIRGDATDGKFSVRSAYRLLTTKGKPQLEGERSSTGRQKKVWTALWQLRRKVLTDPSSPLCLKEPEYVSHALAFCVHLEQCWQTSPLVPFVQSSTRYMRLMEIMTQVIEKGHKEDLELLVMISWSFWYRRNQMVHEGKTPAPTEVIEHAISLLKLYQDMQTIPEKKSYSQLQWKKPPPNGLKLNVDGAIFKEQYRAGVGIILRDTNGDVLLAASKKESMVNDPAEVELLAMLRGLQLVLPLGIEELIIESDSLVMVTQLQQEDESWSVLGNLIKETKMLMAWFKGCTIQHVGRLGNEAAHRLGKFAWHIEDISIWWNSCPDFVHQTVWVDKLVME</sequence>
<dbReference type="InterPro" id="IPR036397">
    <property type="entry name" value="RNaseH_sf"/>
</dbReference>
<dbReference type="InterPro" id="IPR053151">
    <property type="entry name" value="RNase_H-like"/>
</dbReference>
<name>A0A922JWH9_CARIL</name>
<protein>
    <recommendedName>
        <fullName evidence="1">RNase H type-1 domain-containing protein</fullName>
    </recommendedName>
</protein>
<dbReference type="Pfam" id="PF13456">
    <property type="entry name" value="RVT_3"/>
    <property type="match status" value="1"/>
</dbReference>
<dbReference type="InterPro" id="IPR002156">
    <property type="entry name" value="RNaseH_domain"/>
</dbReference>
<evidence type="ECO:0000259" key="1">
    <source>
        <dbReference type="Pfam" id="PF13456"/>
    </source>
</evidence>
<dbReference type="InterPro" id="IPR012337">
    <property type="entry name" value="RNaseH-like_sf"/>
</dbReference>
<dbReference type="SUPFAM" id="SSF53098">
    <property type="entry name" value="Ribonuclease H-like"/>
    <property type="match status" value="1"/>
</dbReference>
<proteinExistence type="predicted"/>
<dbReference type="Proteomes" id="UP000811246">
    <property type="component" value="Chromosome 3"/>
</dbReference>
<accession>A0A922JWH9</accession>
<reference evidence="2" key="1">
    <citation type="submission" date="2021-01" db="EMBL/GenBank/DDBJ databases">
        <authorList>
            <person name="Lovell J.T."/>
            <person name="Bentley N."/>
            <person name="Bhattarai G."/>
            <person name="Jenkins J.W."/>
            <person name="Sreedasyam A."/>
            <person name="Alarcon Y."/>
            <person name="Bock C."/>
            <person name="Boston L."/>
            <person name="Carlson J."/>
            <person name="Cervantes K."/>
            <person name="Clermont K."/>
            <person name="Krom N."/>
            <person name="Kubenka K."/>
            <person name="Mamidi S."/>
            <person name="Mattison C."/>
            <person name="Monteros M."/>
            <person name="Pisani C."/>
            <person name="Plott C."/>
            <person name="Rajasekar S."/>
            <person name="Rhein H.S."/>
            <person name="Rohla C."/>
            <person name="Song M."/>
            <person name="Hilaire R.S."/>
            <person name="Shu S."/>
            <person name="Wells L."/>
            <person name="Wang X."/>
            <person name="Webber J."/>
            <person name="Heerema R.J."/>
            <person name="Klein P."/>
            <person name="Conner P."/>
            <person name="Grauke L."/>
            <person name="Grimwood J."/>
            <person name="Schmutz J."/>
            <person name="Randall J.J."/>
        </authorList>
    </citation>
    <scope>NUCLEOTIDE SEQUENCE</scope>
    <source>
        <tissue evidence="2">Leaf</tissue>
    </source>
</reference>
<dbReference type="InterPro" id="IPR044730">
    <property type="entry name" value="RNase_H-like_dom_plant"/>
</dbReference>
<evidence type="ECO:0000313" key="3">
    <source>
        <dbReference type="Proteomes" id="UP000811246"/>
    </source>
</evidence>
<gene>
    <name evidence="2" type="ORF">I3842_03G186800</name>
</gene>
<dbReference type="OrthoDB" id="1001083at2759"/>
<dbReference type="GO" id="GO:0004523">
    <property type="term" value="F:RNA-DNA hybrid ribonuclease activity"/>
    <property type="evidence" value="ECO:0007669"/>
    <property type="project" value="InterPro"/>
</dbReference>
<dbReference type="GO" id="GO:0003676">
    <property type="term" value="F:nucleic acid binding"/>
    <property type="evidence" value="ECO:0007669"/>
    <property type="project" value="InterPro"/>
</dbReference>
<dbReference type="PANTHER" id="PTHR47723">
    <property type="entry name" value="OS05G0353850 PROTEIN"/>
    <property type="match status" value="1"/>
</dbReference>
<dbReference type="EMBL" id="CM031827">
    <property type="protein sequence ID" value="KAG6722946.1"/>
    <property type="molecule type" value="Genomic_DNA"/>
</dbReference>
<organism evidence="2 3">
    <name type="scientific">Carya illinoinensis</name>
    <name type="common">Pecan</name>
    <dbReference type="NCBI Taxonomy" id="32201"/>
    <lineage>
        <taxon>Eukaryota</taxon>
        <taxon>Viridiplantae</taxon>
        <taxon>Streptophyta</taxon>
        <taxon>Embryophyta</taxon>
        <taxon>Tracheophyta</taxon>
        <taxon>Spermatophyta</taxon>
        <taxon>Magnoliopsida</taxon>
        <taxon>eudicotyledons</taxon>
        <taxon>Gunneridae</taxon>
        <taxon>Pentapetalae</taxon>
        <taxon>rosids</taxon>
        <taxon>fabids</taxon>
        <taxon>Fagales</taxon>
        <taxon>Juglandaceae</taxon>
        <taxon>Carya</taxon>
    </lineage>
</organism>
<dbReference type="Gene3D" id="3.30.420.10">
    <property type="entry name" value="Ribonuclease H-like superfamily/Ribonuclease H"/>
    <property type="match status" value="1"/>
</dbReference>